<feature type="region of interest" description="Disordered" evidence="12">
    <location>
        <begin position="1"/>
        <end position="24"/>
    </location>
</feature>
<evidence type="ECO:0000256" key="12">
    <source>
        <dbReference type="SAM" id="MobiDB-lite"/>
    </source>
</evidence>
<keyword evidence="8" id="KW-0238">DNA-binding</keyword>
<evidence type="ECO:0000256" key="3">
    <source>
        <dbReference type="ARBA" id="ARBA00022723"/>
    </source>
</evidence>
<gene>
    <name evidence="14" type="ORF">N306_05111</name>
</gene>
<reference evidence="14 15" key="1">
    <citation type="submission" date="2014-04" db="EMBL/GenBank/DDBJ databases">
        <title>Genome evolution of avian class.</title>
        <authorList>
            <person name="Zhang G."/>
            <person name="Li C."/>
        </authorList>
    </citation>
    <scope>NUCLEOTIDE SEQUENCE [LARGE SCALE GENOMIC DNA]</scope>
    <source>
        <strain evidence="14">BGI_N306</strain>
    </source>
</reference>
<keyword evidence="3" id="KW-0479">Metal-binding</keyword>
<feature type="non-terminal residue" evidence="14">
    <location>
        <position position="1"/>
    </location>
</feature>
<proteinExistence type="inferred from homology"/>
<dbReference type="GO" id="GO:0000981">
    <property type="term" value="F:DNA-binding transcription factor activity, RNA polymerase II-specific"/>
    <property type="evidence" value="ECO:0007669"/>
    <property type="project" value="TreeGrafter"/>
</dbReference>
<keyword evidence="4" id="KW-0677">Repeat</keyword>
<dbReference type="STRING" id="30419.A0A091WI63"/>
<dbReference type="PANTHER" id="PTHR23235:SF152">
    <property type="entry name" value="SI:DKEY-210J14.3"/>
    <property type="match status" value="1"/>
</dbReference>
<evidence type="ECO:0000256" key="7">
    <source>
        <dbReference type="ARBA" id="ARBA00023015"/>
    </source>
</evidence>
<evidence type="ECO:0000256" key="5">
    <source>
        <dbReference type="ARBA" id="ARBA00022771"/>
    </source>
</evidence>
<dbReference type="PROSITE" id="PS50157">
    <property type="entry name" value="ZINC_FINGER_C2H2_2"/>
    <property type="match status" value="2"/>
</dbReference>
<dbReference type="AlphaFoldDB" id="A0A091WI63"/>
<dbReference type="FunFam" id="3.30.160.60:FF:001489">
    <property type="entry name" value="Zinc finger protein interacting with ribonucleoprotein K"/>
    <property type="match status" value="1"/>
</dbReference>
<dbReference type="Gene3D" id="3.30.160.60">
    <property type="entry name" value="Classic Zinc Finger"/>
    <property type="match status" value="2"/>
</dbReference>
<evidence type="ECO:0000256" key="6">
    <source>
        <dbReference type="ARBA" id="ARBA00022833"/>
    </source>
</evidence>
<name>A0A091WI63_OPIHO</name>
<keyword evidence="7" id="KW-0805">Transcription regulation</keyword>
<keyword evidence="15" id="KW-1185">Reference proteome</keyword>
<dbReference type="GO" id="GO:0000978">
    <property type="term" value="F:RNA polymerase II cis-regulatory region sequence-specific DNA binding"/>
    <property type="evidence" value="ECO:0007669"/>
    <property type="project" value="TreeGrafter"/>
</dbReference>
<keyword evidence="5 11" id="KW-0863">Zinc-finger</keyword>
<dbReference type="Pfam" id="PF00096">
    <property type="entry name" value="zf-C2H2"/>
    <property type="match status" value="2"/>
</dbReference>
<evidence type="ECO:0000259" key="13">
    <source>
        <dbReference type="PROSITE" id="PS50157"/>
    </source>
</evidence>
<dbReference type="SMART" id="SM00355">
    <property type="entry name" value="ZnF_C2H2"/>
    <property type="match status" value="1"/>
</dbReference>
<feature type="domain" description="C2H2-type" evidence="13">
    <location>
        <begin position="23"/>
        <end position="50"/>
    </location>
</feature>
<dbReference type="GO" id="GO:0005634">
    <property type="term" value="C:nucleus"/>
    <property type="evidence" value="ECO:0007669"/>
    <property type="project" value="UniProtKB-SubCell"/>
</dbReference>
<dbReference type="InterPro" id="IPR013087">
    <property type="entry name" value="Znf_C2H2_type"/>
</dbReference>
<accession>A0A091WI63</accession>
<dbReference type="GO" id="GO:0008270">
    <property type="term" value="F:zinc ion binding"/>
    <property type="evidence" value="ECO:0007669"/>
    <property type="project" value="UniProtKB-KW"/>
</dbReference>
<evidence type="ECO:0000256" key="8">
    <source>
        <dbReference type="ARBA" id="ARBA00023125"/>
    </source>
</evidence>
<feature type="domain" description="C2H2-type" evidence="13">
    <location>
        <begin position="1"/>
        <end position="22"/>
    </location>
</feature>
<evidence type="ECO:0000256" key="4">
    <source>
        <dbReference type="ARBA" id="ARBA00022737"/>
    </source>
</evidence>
<dbReference type="PROSITE" id="PS00028">
    <property type="entry name" value="ZINC_FINGER_C2H2_1"/>
    <property type="match status" value="1"/>
</dbReference>
<comment type="similarity">
    <text evidence="2">Belongs to the krueppel C2H2-type zinc-finger protein family.</text>
</comment>
<evidence type="ECO:0000256" key="10">
    <source>
        <dbReference type="ARBA" id="ARBA00023242"/>
    </source>
</evidence>
<keyword evidence="6" id="KW-0862">Zinc</keyword>
<evidence type="ECO:0000256" key="11">
    <source>
        <dbReference type="PROSITE-ProRule" id="PRU00042"/>
    </source>
</evidence>
<dbReference type="InterPro" id="IPR036236">
    <property type="entry name" value="Znf_C2H2_sf"/>
</dbReference>
<comment type="subcellular location">
    <subcellularLocation>
        <location evidence="1">Nucleus</location>
    </subcellularLocation>
</comment>
<organism evidence="14 15">
    <name type="scientific">Opisthocomus hoazin</name>
    <name type="common">Hoatzin</name>
    <name type="synonym">Phasianus hoazin</name>
    <dbReference type="NCBI Taxonomy" id="30419"/>
    <lineage>
        <taxon>Eukaryota</taxon>
        <taxon>Metazoa</taxon>
        <taxon>Chordata</taxon>
        <taxon>Craniata</taxon>
        <taxon>Vertebrata</taxon>
        <taxon>Euteleostomi</taxon>
        <taxon>Archelosauria</taxon>
        <taxon>Archosauria</taxon>
        <taxon>Dinosauria</taxon>
        <taxon>Saurischia</taxon>
        <taxon>Theropoda</taxon>
        <taxon>Coelurosauria</taxon>
        <taxon>Aves</taxon>
        <taxon>Neognathae</taxon>
        <taxon>Neoaves</taxon>
        <taxon>Opisthocomiformes</taxon>
        <taxon>Opisthocomidae</taxon>
        <taxon>Opisthocomus</taxon>
    </lineage>
</organism>
<dbReference type="FunFam" id="3.30.160.60:FF:002402">
    <property type="entry name" value="Zinc finger protein 347"/>
    <property type="match status" value="1"/>
</dbReference>
<evidence type="ECO:0000313" key="14">
    <source>
        <dbReference type="EMBL" id="KFR15269.1"/>
    </source>
</evidence>
<protein>
    <submittedName>
        <fullName evidence="14">Zinc finger protein 629</fullName>
    </submittedName>
</protein>
<evidence type="ECO:0000256" key="2">
    <source>
        <dbReference type="ARBA" id="ARBA00006991"/>
    </source>
</evidence>
<keyword evidence="10" id="KW-0539">Nucleus</keyword>
<sequence length="50" mass="5758">GKSFCQSSHLAKHRRTHTGERPYRCGDCGKSFRQSANLLQHRHTHTGERP</sequence>
<dbReference type="PANTHER" id="PTHR23235">
    <property type="entry name" value="KRUEPPEL-LIKE TRANSCRIPTION FACTOR"/>
    <property type="match status" value="1"/>
</dbReference>
<feature type="non-terminal residue" evidence="14">
    <location>
        <position position="50"/>
    </location>
</feature>
<evidence type="ECO:0000256" key="9">
    <source>
        <dbReference type="ARBA" id="ARBA00023163"/>
    </source>
</evidence>
<evidence type="ECO:0000313" key="15">
    <source>
        <dbReference type="Proteomes" id="UP000053605"/>
    </source>
</evidence>
<dbReference type="Proteomes" id="UP000053605">
    <property type="component" value="Unassembled WGS sequence"/>
</dbReference>
<dbReference type="EMBL" id="KK735660">
    <property type="protein sequence ID" value="KFR15269.1"/>
    <property type="molecule type" value="Genomic_DNA"/>
</dbReference>
<dbReference type="PhylomeDB" id="A0A091WI63"/>
<keyword evidence="9" id="KW-0804">Transcription</keyword>
<evidence type="ECO:0000256" key="1">
    <source>
        <dbReference type="ARBA" id="ARBA00004123"/>
    </source>
</evidence>
<dbReference type="SUPFAM" id="SSF57667">
    <property type="entry name" value="beta-beta-alpha zinc fingers"/>
    <property type="match status" value="1"/>
</dbReference>